<dbReference type="SUPFAM" id="SSF47874">
    <property type="entry name" value="Annexin"/>
    <property type="match status" value="1"/>
</dbReference>
<dbReference type="InterPro" id="IPR001464">
    <property type="entry name" value="Annexin"/>
</dbReference>
<evidence type="ECO:0000256" key="9">
    <source>
        <dbReference type="ARBA" id="ARBA00024321"/>
    </source>
</evidence>
<dbReference type="InterPro" id="IPR018252">
    <property type="entry name" value="Annexin_repeat_CS"/>
</dbReference>
<keyword evidence="6 10" id="KW-0041">Annexin</keyword>
<evidence type="ECO:0000256" key="2">
    <source>
        <dbReference type="ARBA" id="ARBA00022553"/>
    </source>
</evidence>
<dbReference type="AlphaFoldDB" id="A0A1B6MJT6"/>
<evidence type="ECO:0000256" key="6">
    <source>
        <dbReference type="ARBA" id="ARBA00023216"/>
    </source>
</evidence>
<dbReference type="FunFam" id="1.10.220.10:FF:000002">
    <property type="entry name" value="Annexin"/>
    <property type="match status" value="1"/>
</dbReference>
<dbReference type="PROSITE" id="PS51897">
    <property type="entry name" value="ANNEXIN_2"/>
    <property type="match status" value="4"/>
</dbReference>
<sequence length="321" mass="35821">MNFYRPEPTVVPFNGFNAAEDGTALRAAMKGLGTNEQAIIDILTKRSNAQRQQIAKFFTEEYGRDLVKDLKSELGGKFEDVIVGLMSPPVEYLCKELNRAMKGMGCDEMALVEILCTRNNKEIKEINETYEKLYDRPLAEHVCSESKGDFRRFLTLVVTAVRNPPGHITPDKAKEQAEALYAAGEGKLGTNEEVFNKILAHESYEQLRLVFEEYKNISGRTLEQAIKDELGGPLHDAMMAVVQCVQNPLTFYAKQLHNAMAGIGTKDSTLIRIIVSRCEIDLGNIKKEYERLNSKTLESVVKAEVSGCYEAALLSLVQGNS</sequence>
<dbReference type="GO" id="GO:0005886">
    <property type="term" value="C:plasma membrane"/>
    <property type="evidence" value="ECO:0007669"/>
    <property type="project" value="TreeGrafter"/>
</dbReference>
<evidence type="ECO:0000256" key="4">
    <source>
        <dbReference type="ARBA" id="ARBA00022837"/>
    </source>
</evidence>
<dbReference type="PANTHER" id="PTHR10502:SF177">
    <property type="entry name" value="ANNEXIN B10"/>
    <property type="match status" value="1"/>
</dbReference>
<comment type="similarity">
    <text evidence="1 10">Belongs to the annexin family.</text>
</comment>
<evidence type="ECO:0000256" key="1">
    <source>
        <dbReference type="ARBA" id="ARBA00007831"/>
    </source>
</evidence>
<dbReference type="Pfam" id="PF00191">
    <property type="entry name" value="Annexin"/>
    <property type="match status" value="4"/>
</dbReference>
<protein>
    <recommendedName>
        <fullName evidence="10">Annexin</fullName>
    </recommendedName>
</protein>
<dbReference type="InterPro" id="IPR037104">
    <property type="entry name" value="Annexin_sf"/>
</dbReference>
<evidence type="ECO:0000256" key="3">
    <source>
        <dbReference type="ARBA" id="ARBA00022737"/>
    </source>
</evidence>
<dbReference type="InterPro" id="IPR002391">
    <property type="entry name" value="ANX4"/>
</dbReference>
<dbReference type="PRINTS" id="PR00200">
    <property type="entry name" value="ANNEXINIV"/>
</dbReference>
<evidence type="ECO:0000256" key="5">
    <source>
        <dbReference type="ARBA" id="ARBA00022990"/>
    </source>
</evidence>
<dbReference type="PANTHER" id="PTHR10502">
    <property type="entry name" value="ANNEXIN"/>
    <property type="match status" value="1"/>
</dbReference>
<keyword evidence="7 10" id="KW-0111">Calcium/phospholipid-binding</keyword>
<reference evidence="11" key="1">
    <citation type="submission" date="2015-11" db="EMBL/GenBank/DDBJ databases">
        <title>De novo transcriptome assembly of four potential Pierce s Disease insect vectors from Arizona vineyards.</title>
        <authorList>
            <person name="Tassone E.E."/>
        </authorList>
    </citation>
    <scope>NUCLEOTIDE SEQUENCE</scope>
</reference>
<name>A0A1B6MJT6_9HEMI</name>
<dbReference type="InterPro" id="IPR018502">
    <property type="entry name" value="Annexin_repeat"/>
</dbReference>
<accession>A0A1B6MJT6</accession>
<dbReference type="PRINTS" id="PR00196">
    <property type="entry name" value="ANNEXIN"/>
</dbReference>
<evidence type="ECO:0000256" key="8">
    <source>
        <dbReference type="ARBA" id="ARBA00023329"/>
    </source>
</evidence>
<comment type="subcellular location">
    <subcellularLocation>
        <location evidence="9">Zymogen granule membrane</location>
        <topology evidence="9">Peripheral membrane protein</topology>
    </subcellularLocation>
</comment>
<dbReference type="EMBL" id="GEBQ01003747">
    <property type="protein sequence ID" value="JAT36230.1"/>
    <property type="molecule type" value="Transcribed_RNA"/>
</dbReference>
<dbReference type="GO" id="GO:0005634">
    <property type="term" value="C:nucleus"/>
    <property type="evidence" value="ECO:0007669"/>
    <property type="project" value="TreeGrafter"/>
</dbReference>
<dbReference type="FunFam" id="1.10.220.10:FF:000003">
    <property type="entry name" value="Annexin"/>
    <property type="match status" value="1"/>
</dbReference>
<organism evidence="11">
    <name type="scientific">Graphocephala atropunctata</name>
    <dbReference type="NCBI Taxonomy" id="36148"/>
    <lineage>
        <taxon>Eukaryota</taxon>
        <taxon>Metazoa</taxon>
        <taxon>Ecdysozoa</taxon>
        <taxon>Arthropoda</taxon>
        <taxon>Hexapoda</taxon>
        <taxon>Insecta</taxon>
        <taxon>Pterygota</taxon>
        <taxon>Neoptera</taxon>
        <taxon>Paraneoptera</taxon>
        <taxon>Hemiptera</taxon>
        <taxon>Auchenorrhyncha</taxon>
        <taxon>Membracoidea</taxon>
        <taxon>Cicadellidae</taxon>
        <taxon>Cicadellinae</taxon>
        <taxon>Cicadellini</taxon>
        <taxon>Graphocephala</taxon>
    </lineage>
</organism>
<proteinExistence type="inferred from homology"/>
<dbReference type="SMART" id="SM00335">
    <property type="entry name" value="ANX"/>
    <property type="match status" value="4"/>
</dbReference>
<keyword evidence="3 10" id="KW-0677">Repeat</keyword>
<evidence type="ECO:0000256" key="7">
    <source>
        <dbReference type="ARBA" id="ARBA00023302"/>
    </source>
</evidence>
<dbReference type="Gene3D" id="1.10.220.10">
    <property type="entry name" value="Annexin"/>
    <property type="match status" value="4"/>
</dbReference>
<dbReference type="FunFam" id="1.10.220.10:FF:000001">
    <property type="entry name" value="Annexin"/>
    <property type="match status" value="1"/>
</dbReference>
<comment type="domain">
    <text evidence="10">A pair of annexin repeats may form one binding site for calcium and phospholipid.</text>
</comment>
<dbReference type="GO" id="GO:0005509">
    <property type="term" value="F:calcium ion binding"/>
    <property type="evidence" value="ECO:0007669"/>
    <property type="project" value="InterPro"/>
</dbReference>
<dbReference type="GO" id="GO:0042589">
    <property type="term" value="C:zymogen granule membrane"/>
    <property type="evidence" value="ECO:0007669"/>
    <property type="project" value="UniProtKB-SubCell"/>
</dbReference>
<keyword evidence="2" id="KW-0597">Phosphoprotein</keyword>
<keyword evidence="8" id="KW-0968">Cytoplasmic vesicle</keyword>
<evidence type="ECO:0000256" key="10">
    <source>
        <dbReference type="RuleBase" id="RU003540"/>
    </source>
</evidence>
<gene>
    <name evidence="11" type="ORF">g.15017</name>
</gene>
<dbReference type="GO" id="GO:0001786">
    <property type="term" value="F:phosphatidylserine binding"/>
    <property type="evidence" value="ECO:0007669"/>
    <property type="project" value="TreeGrafter"/>
</dbReference>
<keyword evidence="5" id="KW-0007">Acetylation</keyword>
<evidence type="ECO:0000313" key="11">
    <source>
        <dbReference type="EMBL" id="JAT36230.1"/>
    </source>
</evidence>
<keyword evidence="4 10" id="KW-0106">Calcium</keyword>
<dbReference type="PROSITE" id="PS00223">
    <property type="entry name" value="ANNEXIN_1"/>
    <property type="match status" value="2"/>
</dbReference>
<dbReference type="GO" id="GO:0005544">
    <property type="term" value="F:calcium-dependent phospholipid binding"/>
    <property type="evidence" value="ECO:0007669"/>
    <property type="project" value="UniProtKB-KW"/>
</dbReference>
<dbReference type="FunFam" id="1.10.220.10:FF:000004">
    <property type="entry name" value="Annexin"/>
    <property type="match status" value="1"/>
</dbReference>